<dbReference type="Gene3D" id="3.40.50.1820">
    <property type="entry name" value="alpha/beta hydrolase"/>
    <property type="match status" value="1"/>
</dbReference>
<dbReference type="PATRIC" id="fig|1566026.4.peg.1419"/>
<dbReference type="SUPFAM" id="SSF53474">
    <property type="entry name" value="alpha/beta-Hydrolases"/>
    <property type="match status" value="1"/>
</dbReference>
<dbReference type="InterPro" id="IPR003140">
    <property type="entry name" value="PLipase/COase/thioEstase"/>
</dbReference>
<dbReference type="Proteomes" id="UP000036908">
    <property type="component" value="Unassembled WGS sequence"/>
</dbReference>
<comment type="caution">
    <text evidence="2">The sequence shown here is derived from an EMBL/GenBank/DDBJ whole genome shotgun (WGS) entry which is preliminary data.</text>
</comment>
<gene>
    <name evidence="2" type="ORF">OB69_15495</name>
</gene>
<keyword evidence="3" id="KW-1185">Reference proteome</keyword>
<accession>A0A0L8AHY2</accession>
<dbReference type="OrthoDB" id="595091at2"/>
<dbReference type="RefSeq" id="WP_053224655.1">
    <property type="nucleotide sequence ID" value="NZ_JSVA01000018.1"/>
</dbReference>
<feature type="domain" description="Phospholipase/carboxylesterase/thioesterase" evidence="1">
    <location>
        <begin position="24"/>
        <end position="207"/>
    </location>
</feature>
<dbReference type="GO" id="GO:0016787">
    <property type="term" value="F:hydrolase activity"/>
    <property type="evidence" value="ECO:0007669"/>
    <property type="project" value="InterPro"/>
</dbReference>
<sequence length="213" mass="24443">MEHKISFEFNARFHTLGQASDDIEQLWLVCHGHGQLAKYFIRKFEVLNDGKTLIVAPEGLSRYYLEGFTGRVGATWMTKEDRLSDIENYLTYLDRVFNSIKRQLKPDVRVNLLGFSQGAATISRFATQTNVKFDKLILWAGIFPPDLPPLESKERLKGKKVYWVYGTDDQYLSAGVMEEQETIAKHLDIKPRVKTFKGLHELSSEVLLEIAAE</sequence>
<evidence type="ECO:0000259" key="1">
    <source>
        <dbReference type="Pfam" id="PF02230"/>
    </source>
</evidence>
<dbReference type="InterPro" id="IPR029058">
    <property type="entry name" value="AB_hydrolase_fold"/>
</dbReference>
<proteinExistence type="predicted"/>
<protein>
    <recommendedName>
        <fullName evidence="1">Phospholipase/carboxylesterase/thioesterase domain-containing protein</fullName>
    </recommendedName>
</protein>
<organism evidence="2 3">
    <name type="scientific">Roseivirga seohaensis subsp. aquiponti</name>
    <dbReference type="NCBI Taxonomy" id="1566026"/>
    <lineage>
        <taxon>Bacteria</taxon>
        <taxon>Pseudomonadati</taxon>
        <taxon>Bacteroidota</taxon>
        <taxon>Cytophagia</taxon>
        <taxon>Cytophagales</taxon>
        <taxon>Roseivirgaceae</taxon>
        <taxon>Roseivirga</taxon>
    </lineage>
</organism>
<dbReference type="Pfam" id="PF02230">
    <property type="entry name" value="Abhydrolase_2"/>
    <property type="match status" value="1"/>
</dbReference>
<reference evidence="3" key="1">
    <citation type="submission" date="2014-11" db="EMBL/GenBank/DDBJ databases">
        <title>Genome sequencing of Roseivirga sp. D-25.</title>
        <authorList>
            <person name="Selvaratnam C."/>
            <person name="Thevarajoo S."/>
            <person name="Goh K.M."/>
            <person name="Eee R."/>
            <person name="Chan K.-G."/>
            <person name="Chong C.S."/>
        </authorList>
    </citation>
    <scope>NUCLEOTIDE SEQUENCE [LARGE SCALE GENOMIC DNA]</scope>
    <source>
        <strain evidence="3">D-25</strain>
    </source>
</reference>
<dbReference type="EMBL" id="JSVA01000018">
    <property type="protein sequence ID" value="KOF01750.1"/>
    <property type="molecule type" value="Genomic_DNA"/>
</dbReference>
<evidence type="ECO:0000313" key="3">
    <source>
        <dbReference type="Proteomes" id="UP000036908"/>
    </source>
</evidence>
<dbReference type="AlphaFoldDB" id="A0A0L8AHY2"/>
<name>A0A0L8AHY2_9BACT</name>
<evidence type="ECO:0000313" key="2">
    <source>
        <dbReference type="EMBL" id="KOF01750.1"/>
    </source>
</evidence>